<sequence length="417" mass="44632">MGSSLTFRLGLLSCLYFSQGLPFGFLSQALPALLRNYDVSLEKIGLVSLVALPWAFKFLWAPYVDHYGSARFGRRKSWIIPMQAGFMLCLLLLGTLDPQTLAGDGFYVLLVILFLSNLIAATQDIATDGLAVSSLGPKERGMANGVQVAGYRVGMLFGGAVILVLLQHLGWFSTFVTLALLILLVSIPVWLFKEVAPADAGPLHDSPHNVFTLALAFVRQPGMWAWVLVIVFYKAGDAFGSAMSKPLLIDLGYSLEQVGWISGGVGMAAGISGALMGGWLVPRIGRVQALLGFGVLQALSLLGFWWLASGGAGGPADLQSVTLVIALEHLLGGMSTAALFTLMMDACRRPLAGTDYTMQASVQVMVAGILHSVSGFSASALGYEVHFMAAFGLALLSMLPILIWLPRAPEIQRQAWH</sequence>
<proteinExistence type="predicted"/>
<keyword evidence="5 6" id="KW-0472">Membrane</keyword>
<accession>A0A2K9LGS3</accession>
<dbReference type="PANTHER" id="PTHR12778">
    <property type="entry name" value="SOLUTE CARRIER FAMILY 33 ACETYL-COA TRANSPORTER -RELATED"/>
    <property type="match status" value="1"/>
</dbReference>
<reference evidence="9" key="1">
    <citation type="submission" date="2017-08" db="EMBL/GenBank/DDBJ databases">
        <title>Direct submision.</title>
        <authorList>
            <person name="Kim S.-J."/>
            <person name="Rhee S.-K."/>
        </authorList>
    </citation>
    <scope>NUCLEOTIDE SEQUENCE [LARGE SCALE GENOMIC DNA]</scope>
    <source>
        <strain evidence="9">GI5</strain>
    </source>
</reference>
<dbReference type="AlphaFoldDB" id="A0A2K9LGS3"/>
<dbReference type="CDD" id="cd17485">
    <property type="entry name" value="MFS_MFSD3"/>
    <property type="match status" value="1"/>
</dbReference>
<evidence type="ECO:0000256" key="1">
    <source>
        <dbReference type="ARBA" id="ARBA00004141"/>
    </source>
</evidence>
<keyword evidence="9" id="KW-1185">Reference proteome</keyword>
<dbReference type="OrthoDB" id="9787815at2"/>
<keyword evidence="4 6" id="KW-1133">Transmembrane helix</keyword>
<dbReference type="PROSITE" id="PS50850">
    <property type="entry name" value="MFS"/>
    <property type="match status" value="1"/>
</dbReference>
<feature type="transmembrane region" description="Helical" evidence="6">
    <location>
        <begin position="260"/>
        <end position="282"/>
    </location>
</feature>
<dbReference type="InterPro" id="IPR011701">
    <property type="entry name" value="MFS"/>
</dbReference>
<evidence type="ECO:0000256" key="4">
    <source>
        <dbReference type="ARBA" id="ARBA00022989"/>
    </source>
</evidence>
<feature type="transmembrane region" description="Helical" evidence="6">
    <location>
        <begin position="76"/>
        <end position="94"/>
    </location>
</feature>
<evidence type="ECO:0000313" key="9">
    <source>
        <dbReference type="Proteomes" id="UP000235116"/>
    </source>
</evidence>
<feature type="transmembrane region" description="Helical" evidence="6">
    <location>
        <begin position="44"/>
        <end position="64"/>
    </location>
</feature>
<dbReference type="Proteomes" id="UP000235116">
    <property type="component" value="Chromosome"/>
</dbReference>
<name>A0A2K9LGS3_9GAMM</name>
<feature type="transmembrane region" description="Helical" evidence="6">
    <location>
        <begin position="106"/>
        <end position="127"/>
    </location>
</feature>
<feature type="transmembrane region" description="Helical" evidence="6">
    <location>
        <begin position="362"/>
        <end position="381"/>
    </location>
</feature>
<feature type="transmembrane region" description="Helical" evidence="6">
    <location>
        <begin position="320"/>
        <end position="342"/>
    </location>
</feature>
<protein>
    <recommendedName>
        <fullName evidence="7">Major facilitator superfamily (MFS) profile domain-containing protein</fullName>
    </recommendedName>
</protein>
<feature type="transmembrane region" description="Helical" evidence="6">
    <location>
        <begin position="289"/>
        <end position="308"/>
    </location>
</feature>
<feature type="transmembrane region" description="Helical" evidence="6">
    <location>
        <begin position="213"/>
        <end position="233"/>
    </location>
</feature>
<dbReference type="SUPFAM" id="SSF103473">
    <property type="entry name" value="MFS general substrate transporter"/>
    <property type="match status" value="1"/>
</dbReference>
<dbReference type="InterPro" id="IPR036259">
    <property type="entry name" value="MFS_trans_sf"/>
</dbReference>
<dbReference type="PANTHER" id="PTHR12778:SF10">
    <property type="entry name" value="MAJOR FACILITATOR SUPERFAMILY DOMAIN-CONTAINING PROTEIN 3"/>
    <property type="match status" value="1"/>
</dbReference>
<dbReference type="Gene3D" id="1.20.1250.20">
    <property type="entry name" value="MFS general substrate transporter like domains"/>
    <property type="match status" value="2"/>
</dbReference>
<dbReference type="InterPro" id="IPR020846">
    <property type="entry name" value="MFS_dom"/>
</dbReference>
<keyword evidence="3 6" id="KW-0812">Transmembrane</keyword>
<dbReference type="RefSeq" id="WP_101892767.1">
    <property type="nucleotide sequence ID" value="NZ_CP022684.1"/>
</dbReference>
<dbReference type="InterPro" id="IPR004752">
    <property type="entry name" value="AmpG_permease/AT-1"/>
</dbReference>
<feature type="domain" description="Major facilitator superfamily (MFS) profile" evidence="7">
    <location>
        <begin position="8"/>
        <end position="409"/>
    </location>
</feature>
<dbReference type="GO" id="GO:0022857">
    <property type="term" value="F:transmembrane transporter activity"/>
    <property type="evidence" value="ECO:0007669"/>
    <property type="project" value="InterPro"/>
</dbReference>
<evidence type="ECO:0000313" key="8">
    <source>
        <dbReference type="EMBL" id="AUM11427.1"/>
    </source>
</evidence>
<evidence type="ECO:0000256" key="3">
    <source>
        <dbReference type="ARBA" id="ARBA00022692"/>
    </source>
</evidence>
<organism evidence="8 9">
    <name type="scientific">Ketobacter alkanivorans</name>
    <dbReference type="NCBI Taxonomy" id="1917421"/>
    <lineage>
        <taxon>Bacteria</taxon>
        <taxon>Pseudomonadati</taxon>
        <taxon>Pseudomonadota</taxon>
        <taxon>Gammaproteobacteria</taxon>
        <taxon>Pseudomonadales</taxon>
        <taxon>Ketobacteraceae</taxon>
        <taxon>Ketobacter</taxon>
    </lineage>
</organism>
<dbReference type="EMBL" id="CP022684">
    <property type="protein sequence ID" value="AUM11427.1"/>
    <property type="molecule type" value="Genomic_DNA"/>
</dbReference>
<evidence type="ECO:0000259" key="7">
    <source>
        <dbReference type="PROSITE" id="PS50850"/>
    </source>
</evidence>
<dbReference type="Pfam" id="PF07690">
    <property type="entry name" value="MFS_1"/>
    <property type="match status" value="1"/>
</dbReference>
<feature type="transmembrane region" description="Helical" evidence="6">
    <location>
        <begin position="387"/>
        <end position="405"/>
    </location>
</feature>
<evidence type="ECO:0000256" key="2">
    <source>
        <dbReference type="ARBA" id="ARBA00022448"/>
    </source>
</evidence>
<comment type="subcellular location">
    <subcellularLocation>
        <location evidence="1">Membrane</location>
        <topology evidence="1">Multi-pass membrane protein</topology>
    </subcellularLocation>
</comment>
<evidence type="ECO:0000256" key="5">
    <source>
        <dbReference type="ARBA" id="ARBA00023136"/>
    </source>
</evidence>
<feature type="transmembrane region" description="Helical" evidence="6">
    <location>
        <begin position="172"/>
        <end position="192"/>
    </location>
</feature>
<keyword evidence="2" id="KW-0813">Transport</keyword>
<evidence type="ECO:0000256" key="6">
    <source>
        <dbReference type="SAM" id="Phobius"/>
    </source>
</evidence>
<gene>
    <name evidence="8" type="ORF">Kalk_02860</name>
</gene>
<feature type="transmembrane region" description="Helical" evidence="6">
    <location>
        <begin position="148"/>
        <end position="166"/>
    </location>
</feature>
<dbReference type="KEGG" id="kak:Kalk_02860"/>
<dbReference type="GO" id="GO:0016020">
    <property type="term" value="C:membrane"/>
    <property type="evidence" value="ECO:0007669"/>
    <property type="project" value="UniProtKB-SubCell"/>
</dbReference>